<name>A0A1B0G4H5_GLOMM</name>
<dbReference type="PANTHER" id="PTHR10408">
    <property type="entry name" value="STEROL O-ACYLTRANSFERASE"/>
    <property type="match status" value="1"/>
</dbReference>
<dbReference type="STRING" id="37546.A0A1B0G4H5"/>
<feature type="transmembrane region" description="Helical" evidence="11">
    <location>
        <begin position="523"/>
        <end position="540"/>
    </location>
</feature>
<dbReference type="VEuPathDB" id="VectorBase:GMOY008222"/>
<keyword evidence="5 9" id="KW-0256">Endoplasmic reticulum</keyword>
<evidence type="ECO:0000313" key="12">
    <source>
        <dbReference type="EnsemblMetazoa" id="GMOY008222-PA"/>
    </source>
</evidence>
<feature type="transmembrane region" description="Helical" evidence="11">
    <location>
        <begin position="489"/>
        <end position="511"/>
    </location>
</feature>
<keyword evidence="4 11" id="KW-0812">Transmembrane</keyword>
<dbReference type="EnsemblMetazoa" id="GMOY008222-RA">
    <property type="protein sequence ID" value="GMOY008222-PA"/>
    <property type="gene ID" value="GMOY008222"/>
</dbReference>
<evidence type="ECO:0000256" key="4">
    <source>
        <dbReference type="ARBA" id="ARBA00022692"/>
    </source>
</evidence>
<evidence type="ECO:0000256" key="1">
    <source>
        <dbReference type="ARBA" id="ARBA00004477"/>
    </source>
</evidence>
<dbReference type="EMBL" id="CCAG010007755">
    <property type="status" value="NOT_ANNOTATED_CDS"/>
    <property type="molecule type" value="Genomic_DNA"/>
</dbReference>
<keyword evidence="8 9" id="KW-0012">Acyltransferase</keyword>
<feature type="transmembrane region" description="Helical" evidence="11">
    <location>
        <begin position="243"/>
        <end position="276"/>
    </location>
</feature>
<keyword evidence="3 9" id="KW-0808">Transferase</keyword>
<evidence type="ECO:0000256" key="3">
    <source>
        <dbReference type="ARBA" id="ARBA00022679"/>
    </source>
</evidence>
<evidence type="ECO:0000256" key="7">
    <source>
        <dbReference type="ARBA" id="ARBA00023136"/>
    </source>
</evidence>
<dbReference type="PIRSF" id="PIRSF000439">
    <property type="entry name" value="Oat_ACAT_DAG_ARE"/>
    <property type="match status" value="1"/>
</dbReference>
<feature type="transmembrane region" description="Helical" evidence="11">
    <location>
        <begin position="199"/>
        <end position="222"/>
    </location>
</feature>
<evidence type="ECO:0000256" key="2">
    <source>
        <dbReference type="ARBA" id="ARBA00009010"/>
    </source>
</evidence>
<feature type="transmembrane region" description="Helical" evidence="11">
    <location>
        <begin position="160"/>
        <end position="179"/>
    </location>
</feature>
<organism evidence="12 13">
    <name type="scientific">Glossina morsitans morsitans</name>
    <name type="common">Savannah tsetse fly</name>
    <dbReference type="NCBI Taxonomy" id="37546"/>
    <lineage>
        <taxon>Eukaryota</taxon>
        <taxon>Metazoa</taxon>
        <taxon>Ecdysozoa</taxon>
        <taxon>Arthropoda</taxon>
        <taxon>Hexapoda</taxon>
        <taxon>Insecta</taxon>
        <taxon>Pterygota</taxon>
        <taxon>Neoptera</taxon>
        <taxon>Endopterygota</taxon>
        <taxon>Diptera</taxon>
        <taxon>Brachycera</taxon>
        <taxon>Muscomorpha</taxon>
        <taxon>Hippoboscoidea</taxon>
        <taxon>Glossinidae</taxon>
        <taxon>Glossina</taxon>
    </lineage>
</organism>
<evidence type="ECO:0000256" key="8">
    <source>
        <dbReference type="ARBA" id="ARBA00023315"/>
    </source>
</evidence>
<feature type="active site" evidence="10">
    <location>
        <position position="483"/>
    </location>
</feature>
<comment type="subcellular location">
    <subcellularLocation>
        <location evidence="1 9">Endoplasmic reticulum membrane</location>
        <topology evidence="1 9">Multi-pass membrane protein</topology>
    </subcellularLocation>
</comment>
<dbReference type="GO" id="GO:0008374">
    <property type="term" value="F:O-acyltransferase activity"/>
    <property type="evidence" value="ECO:0007669"/>
    <property type="project" value="InterPro"/>
</dbReference>
<dbReference type="GO" id="GO:0005789">
    <property type="term" value="C:endoplasmic reticulum membrane"/>
    <property type="evidence" value="ECO:0007669"/>
    <property type="project" value="UniProtKB-SubCell"/>
</dbReference>
<reference evidence="12" key="1">
    <citation type="submission" date="2020-05" db="UniProtKB">
        <authorList>
            <consortium name="EnsemblMetazoa"/>
        </authorList>
    </citation>
    <scope>IDENTIFICATION</scope>
    <source>
        <strain evidence="12">Yale</strain>
    </source>
</reference>
<keyword evidence="13" id="KW-1185">Reference proteome</keyword>
<evidence type="ECO:0000256" key="6">
    <source>
        <dbReference type="ARBA" id="ARBA00022989"/>
    </source>
</evidence>
<dbReference type="PANTHER" id="PTHR10408:SF8">
    <property type="entry name" value="O-ACYLTRANSFERASE"/>
    <property type="match status" value="1"/>
</dbReference>
<dbReference type="PhylomeDB" id="A0A1B0G4H5"/>
<proteinExistence type="inferred from homology"/>
<evidence type="ECO:0000256" key="9">
    <source>
        <dbReference type="PIRNR" id="PIRNR000439"/>
    </source>
</evidence>
<keyword evidence="7 9" id="KW-0472">Membrane</keyword>
<dbReference type="InterPro" id="IPR004299">
    <property type="entry name" value="MBOAT_fam"/>
</dbReference>
<dbReference type="Proteomes" id="UP000092444">
    <property type="component" value="Unassembled WGS sequence"/>
</dbReference>
<evidence type="ECO:0000256" key="11">
    <source>
        <dbReference type="SAM" id="Phobius"/>
    </source>
</evidence>
<keyword evidence="6 11" id="KW-1133">Transmembrane helix</keyword>
<comment type="similarity">
    <text evidence="2 9">Belongs to the membrane-bound acyltransferase family. Sterol o-acyltransferase subfamily.</text>
</comment>
<feature type="transmembrane region" description="Helical" evidence="11">
    <location>
        <begin position="343"/>
        <end position="363"/>
    </location>
</feature>
<dbReference type="AlphaFoldDB" id="A0A1B0G4H5"/>
<dbReference type="Pfam" id="PF03062">
    <property type="entry name" value="MBOAT"/>
    <property type="match status" value="1"/>
</dbReference>
<dbReference type="InterPro" id="IPR014371">
    <property type="entry name" value="Oat_ACAT_DAG_ARE"/>
</dbReference>
<feature type="transmembrane region" description="Helical" evidence="11">
    <location>
        <begin position="312"/>
        <end position="331"/>
    </location>
</feature>
<accession>A0A1B0G4H5</accession>
<protein>
    <recommendedName>
        <fullName evidence="9">O-acyltransferase</fullName>
    </recommendedName>
</protein>
<evidence type="ECO:0000256" key="5">
    <source>
        <dbReference type="ARBA" id="ARBA00022824"/>
    </source>
</evidence>
<sequence>MENAVNSRIKNDCLGNETDKEYNNALNDQTMDIVRHKLEQFQAIILKDVQRHVNDFVDEVMQELRQQQMQSQEFSNFAQHQQKTGIWTNRQMGTIAATATTKTSKGNTTVDHKNKEQHIQETINNAGNTIRHLPDKIFTMRESYLTALLKVDHMKTIYHIFYAIFTVFLLNTIVQDYLANGSFKIGLDTFRTSFAKIQYVLLVWLLQHVFVFGIYYACHLWASWREILQPQSFASKLWSGTCLTLYALSQFSFLIIACFINFTLALPFASGIVLQLESIRLLMKMHAFVRTNIPRVLHGKVKTDDELTQYSIAFPTFSCYLYFLFAPTLLYRDSYPRASRIRWKFAITHLMEVFAIAFLYCYIHECYIVPNFSDFGKHSFNISIITVKLFTSLMPFTMVLLTGFYMILHAWHNFTAELLRFGDRMFYKDWWTSSNYDTYFRKWNVIVHDWLYEYIYKDFYIYIFNGSKLLSSLVVFWISALFHDIPLCFSLHLFFPAMCIFMGLLGVLLVFITRLAPKNFGNFALWFSLIVGFGALMVAYCTEHFARFNCPKLIENWWDHLLPHIWYCYHNNNNNNKI</sequence>
<evidence type="ECO:0000313" key="13">
    <source>
        <dbReference type="Proteomes" id="UP000092444"/>
    </source>
</evidence>
<feature type="transmembrane region" description="Helical" evidence="11">
    <location>
        <begin position="383"/>
        <end position="408"/>
    </location>
</feature>
<dbReference type="GO" id="GO:0008203">
    <property type="term" value="P:cholesterol metabolic process"/>
    <property type="evidence" value="ECO:0007669"/>
    <property type="project" value="TreeGrafter"/>
</dbReference>
<evidence type="ECO:0000256" key="10">
    <source>
        <dbReference type="PIRSR" id="PIRSR000439-1"/>
    </source>
</evidence>
<feature type="transmembrane region" description="Helical" evidence="11">
    <location>
        <begin position="459"/>
        <end position="483"/>
    </location>
</feature>